<keyword evidence="13" id="KW-0469">Meiosis</keyword>
<keyword evidence="10" id="KW-0233">DNA recombination</keyword>
<sequence>MSDAHEPIIVLTDEFDSDGEISFVGIHRPLESQRVRRSAPIVIASDPVSDEDALPGIEQIFADPVLDDQTITERSTGGGNRRSLGDDARADTTSVGQRPLLDGIVDNASRTTTQRLDNTRPIVVNDVRAVPGTRSSKEERQAQKEIDRREKALAKASAKAAKEAEKSLQRKITEVNKLRASKQDSVREIRLYLSADMESPFSPIAGALPEIRTRFKDNLSEIHFLSEEDSPVPGSIRIKRHVKARWDQQAKRFFPLEQPFWEWDTSTLLVVNASEVVDKMISGNNELVQWIKDVRMMLDIPLGHQIIVVIKGLNKYQAKKKTMANREFTAMARAGLAAGETTVPSADVPRRIGQADIEAELVNVQVKERVFVVHVERTEDMEDWIWNLCADIALRPYKLLSKSHLSFAEGEPKRKASSMTDALELMLQEVQGITSSAAAGITAIYPTFAELMLAFERAERRGGIEKAENMLADCEVGLRQHGCKA</sequence>
<evidence type="ECO:0000256" key="8">
    <source>
        <dbReference type="ARBA" id="ARBA00022801"/>
    </source>
</evidence>
<evidence type="ECO:0000256" key="11">
    <source>
        <dbReference type="ARBA" id="ARBA00023204"/>
    </source>
</evidence>
<evidence type="ECO:0000256" key="14">
    <source>
        <dbReference type="SAM" id="Coils"/>
    </source>
</evidence>
<evidence type="ECO:0000256" key="2">
    <source>
        <dbReference type="ARBA" id="ARBA00004123"/>
    </source>
</evidence>
<feature type="domain" description="ERCC4" evidence="16">
    <location>
        <begin position="254"/>
        <end position="386"/>
    </location>
</feature>
<gene>
    <name evidence="17" type="ORF">DB88DRAFT_480616</name>
</gene>
<keyword evidence="7" id="KW-0227">DNA damage</keyword>
<dbReference type="AlphaFoldDB" id="A0AAD9FTZ0"/>
<keyword evidence="18" id="KW-1185">Reference proteome</keyword>
<dbReference type="PANTHER" id="PTHR21077:SF5">
    <property type="entry name" value="CROSSOVER JUNCTION ENDONUCLEASE MMS4"/>
    <property type="match status" value="1"/>
</dbReference>
<name>A0AAD9FTZ0_PAPLA</name>
<dbReference type="Gene3D" id="3.40.50.10130">
    <property type="match status" value="1"/>
</dbReference>
<evidence type="ECO:0000256" key="15">
    <source>
        <dbReference type="SAM" id="MobiDB-lite"/>
    </source>
</evidence>
<evidence type="ECO:0000256" key="3">
    <source>
        <dbReference type="ARBA" id="ARBA00005313"/>
    </source>
</evidence>
<protein>
    <recommendedName>
        <fullName evidence="16">ERCC4 domain-containing protein</fullName>
    </recommendedName>
</protein>
<keyword evidence="14" id="KW-0175">Coiled coil</keyword>
<keyword evidence="8" id="KW-0378">Hydrolase</keyword>
<evidence type="ECO:0000256" key="9">
    <source>
        <dbReference type="ARBA" id="ARBA00022842"/>
    </source>
</evidence>
<keyword evidence="12" id="KW-0539">Nucleus</keyword>
<dbReference type="GO" id="GO:0046872">
    <property type="term" value="F:metal ion binding"/>
    <property type="evidence" value="ECO:0007669"/>
    <property type="project" value="UniProtKB-KW"/>
</dbReference>
<dbReference type="Gene3D" id="1.10.150.670">
    <property type="entry name" value="Crossover junction endonuclease EME1, DNA-binding domain"/>
    <property type="match status" value="1"/>
</dbReference>
<dbReference type="GO" id="GO:0031297">
    <property type="term" value="P:replication fork processing"/>
    <property type="evidence" value="ECO:0007669"/>
    <property type="project" value="TreeGrafter"/>
</dbReference>
<reference evidence="17" key="1">
    <citation type="submission" date="2023-02" db="EMBL/GenBank/DDBJ databases">
        <title>Identification and recombinant expression of a fungal hydrolase from Papiliotrema laurentii that hydrolyzes apple cutin and clears colloidal polyester polyurethane.</title>
        <authorList>
            <consortium name="DOE Joint Genome Institute"/>
            <person name="Roman V.A."/>
            <person name="Bojanowski C."/>
            <person name="Crable B.R."/>
            <person name="Wagner D.N."/>
            <person name="Hung C.S."/>
            <person name="Nadeau L.J."/>
            <person name="Schratz L."/>
            <person name="Haridas S."/>
            <person name="Pangilinan J."/>
            <person name="Lipzen A."/>
            <person name="Na H."/>
            <person name="Yan M."/>
            <person name="Ng V."/>
            <person name="Grigoriev I.V."/>
            <person name="Spatafora J.W."/>
            <person name="Barlow D."/>
            <person name="Biffinger J."/>
            <person name="Kelley-Loughnane N."/>
            <person name="Varaljay V.A."/>
            <person name="Crookes-Goodson W.J."/>
        </authorList>
    </citation>
    <scope>NUCLEOTIDE SEQUENCE</scope>
    <source>
        <strain evidence="17">5307AH</strain>
    </source>
</reference>
<evidence type="ECO:0000256" key="6">
    <source>
        <dbReference type="ARBA" id="ARBA00022759"/>
    </source>
</evidence>
<evidence type="ECO:0000313" key="17">
    <source>
        <dbReference type="EMBL" id="KAK1926083.1"/>
    </source>
</evidence>
<accession>A0AAD9FTZ0</accession>
<evidence type="ECO:0000256" key="4">
    <source>
        <dbReference type="ARBA" id="ARBA00022722"/>
    </source>
</evidence>
<comment type="similarity">
    <text evidence="3">Belongs to the EME1/MMS4 family.</text>
</comment>
<dbReference type="GO" id="GO:0048476">
    <property type="term" value="C:Holliday junction resolvase complex"/>
    <property type="evidence" value="ECO:0007669"/>
    <property type="project" value="InterPro"/>
</dbReference>
<comment type="cofactor">
    <cofactor evidence="1">
        <name>Mg(2+)</name>
        <dbReference type="ChEBI" id="CHEBI:18420"/>
    </cofactor>
</comment>
<evidence type="ECO:0000256" key="13">
    <source>
        <dbReference type="ARBA" id="ARBA00023254"/>
    </source>
</evidence>
<evidence type="ECO:0000256" key="1">
    <source>
        <dbReference type="ARBA" id="ARBA00001946"/>
    </source>
</evidence>
<keyword evidence="6" id="KW-0255">Endonuclease</keyword>
<dbReference type="PANTHER" id="PTHR21077">
    <property type="entry name" value="EME1 PROTEIN"/>
    <property type="match status" value="1"/>
</dbReference>
<organism evidence="17 18">
    <name type="scientific">Papiliotrema laurentii</name>
    <name type="common">Cryptococcus laurentii</name>
    <dbReference type="NCBI Taxonomy" id="5418"/>
    <lineage>
        <taxon>Eukaryota</taxon>
        <taxon>Fungi</taxon>
        <taxon>Dikarya</taxon>
        <taxon>Basidiomycota</taxon>
        <taxon>Agaricomycotina</taxon>
        <taxon>Tremellomycetes</taxon>
        <taxon>Tremellales</taxon>
        <taxon>Rhynchogastremaceae</taxon>
        <taxon>Papiliotrema</taxon>
    </lineage>
</organism>
<dbReference type="GO" id="GO:0006302">
    <property type="term" value="P:double-strand break repair"/>
    <property type="evidence" value="ECO:0007669"/>
    <property type="project" value="TreeGrafter"/>
</dbReference>
<comment type="subcellular location">
    <subcellularLocation>
        <location evidence="2">Nucleus</location>
    </subcellularLocation>
</comment>
<dbReference type="GO" id="GO:0005634">
    <property type="term" value="C:nucleus"/>
    <property type="evidence" value="ECO:0007669"/>
    <property type="project" value="UniProtKB-SubCell"/>
</dbReference>
<keyword evidence="11" id="KW-0234">DNA repair</keyword>
<evidence type="ECO:0000256" key="5">
    <source>
        <dbReference type="ARBA" id="ARBA00022723"/>
    </source>
</evidence>
<evidence type="ECO:0000256" key="12">
    <source>
        <dbReference type="ARBA" id="ARBA00023242"/>
    </source>
</evidence>
<feature type="coiled-coil region" evidence="14">
    <location>
        <begin position="139"/>
        <end position="181"/>
    </location>
</feature>
<dbReference type="Proteomes" id="UP001182556">
    <property type="component" value="Unassembled WGS sequence"/>
</dbReference>
<evidence type="ECO:0000259" key="16">
    <source>
        <dbReference type="Pfam" id="PF02732"/>
    </source>
</evidence>
<dbReference type="GO" id="GO:0008821">
    <property type="term" value="F:crossover junction DNA endonuclease activity"/>
    <property type="evidence" value="ECO:0007669"/>
    <property type="project" value="TreeGrafter"/>
</dbReference>
<keyword evidence="9" id="KW-0460">Magnesium</keyword>
<comment type="caution">
    <text evidence="17">The sequence shown here is derived from an EMBL/GenBank/DDBJ whole genome shotgun (WGS) entry which is preliminary data.</text>
</comment>
<feature type="region of interest" description="Disordered" evidence="15">
    <location>
        <begin position="70"/>
        <end position="119"/>
    </location>
</feature>
<dbReference type="EMBL" id="JAODAN010000002">
    <property type="protein sequence ID" value="KAK1926083.1"/>
    <property type="molecule type" value="Genomic_DNA"/>
</dbReference>
<dbReference type="GO" id="GO:0003677">
    <property type="term" value="F:DNA binding"/>
    <property type="evidence" value="ECO:0007669"/>
    <property type="project" value="InterPro"/>
</dbReference>
<dbReference type="InterPro" id="IPR042530">
    <property type="entry name" value="EME1/EME2_C"/>
</dbReference>
<proteinExistence type="inferred from homology"/>
<dbReference type="InterPro" id="IPR006166">
    <property type="entry name" value="ERCC4_domain"/>
</dbReference>
<evidence type="ECO:0000313" key="18">
    <source>
        <dbReference type="Proteomes" id="UP001182556"/>
    </source>
</evidence>
<keyword evidence="5" id="KW-0479">Metal-binding</keyword>
<dbReference type="GO" id="GO:0000712">
    <property type="term" value="P:resolution of meiotic recombination intermediates"/>
    <property type="evidence" value="ECO:0007669"/>
    <property type="project" value="TreeGrafter"/>
</dbReference>
<dbReference type="InterPro" id="IPR033310">
    <property type="entry name" value="Mms4/EME1/EME2"/>
</dbReference>
<dbReference type="Pfam" id="PF02732">
    <property type="entry name" value="ERCC4"/>
    <property type="match status" value="1"/>
</dbReference>
<evidence type="ECO:0000256" key="7">
    <source>
        <dbReference type="ARBA" id="ARBA00022763"/>
    </source>
</evidence>
<evidence type="ECO:0000256" key="10">
    <source>
        <dbReference type="ARBA" id="ARBA00023172"/>
    </source>
</evidence>
<keyword evidence="4" id="KW-0540">Nuclease</keyword>
<dbReference type="GO" id="GO:0031573">
    <property type="term" value="P:mitotic intra-S DNA damage checkpoint signaling"/>
    <property type="evidence" value="ECO:0007669"/>
    <property type="project" value="TreeGrafter"/>
</dbReference>